<reference evidence="4 5" key="1">
    <citation type="submission" date="2018-12" db="EMBL/GenBank/DDBJ databases">
        <title>Genome analysis provides insights into bioremediation potentialities of Halogeometricum borinquense strain N11.</title>
        <authorList>
            <person name="Najjari A."/>
            <person name="Youssef N."/>
            <person name="Fhoula I."/>
            <person name="Ben Dhia O."/>
            <person name="Mahjoubi M."/>
            <person name="Ouzari H.I."/>
            <person name="Cherif A."/>
        </authorList>
    </citation>
    <scope>NUCLEOTIDE SEQUENCE [LARGE SCALE GENOMIC DNA]</scope>
    <source>
        <strain evidence="4 5">N11</strain>
    </source>
</reference>
<evidence type="ECO:0000313" key="5">
    <source>
        <dbReference type="Proteomes" id="UP000294028"/>
    </source>
</evidence>
<dbReference type="EMBL" id="RZHH01000002">
    <property type="protein sequence ID" value="RYJ15321.1"/>
    <property type="molecule type" value="Genomic_DNA"/>
</dbReference>
<sequence>MVVGTTGVAAQDASGELKKTDGKVVVESAENQTIAGTTDLEAGTNVTVRVASSGDTQPPFLKTDTATVGEDGGFEATFDFSEQNASDTFEVTVDSDSSSGMVAEAEGVVRAPEEDTSSSMPGFSVVVAVFAIVAVGAVAVRRQQS</sequence>
<dbReference type="InterPro" id="IPR026371">
    <property type="entry name" value="PGF_CTERM"/>
</dbReference>
<dbReference type="Gene3D" id="2.60.40.10">
    <property type="entry name" value="Immunoglobulins"/>
    <property type="match status" value="1"/>
</dbReference>
<keyword evidence="3" id="KW-0472">Membrane</keyword>
<keyword evidence="3" id="KW-0812">Transmembrane</keyword>
<feature type="region of interest" description="Disordered" evidence="2">
    <location>
        <begin position="92"/>
        <end position="117"/>
    </location>
</feature>
<accession>A0A482TQ11</accession>
<evidence type="ECO:0000313" key="4">
    <source>
        <dbReference type="EMBL" id="RYJ15321.1"/>
    </source>
</evidence>
<keyword evidence="1" id="KW-0732">Signal</keyword>
<feature type="transmembrane region" description="Helical" evidence="3">
    <location>
        <begin position="120"/>
        <end position="140"/>
    </location>
</feature>
<comment type="caution">
    <text evidence="4">The sequence shown here is derived from an EMBL/GenBank/DDBJ whole genome shotgun (WGS) entry which is preliminary data.</text>
</comment>
<dbReference type="OMA" id="FNFSEAP"/>
<evidence type="ECO:0000256" key="1">
    <source>
        <dbReference type="ARBA" id="ARBA00022729"/>
    </source>
</evidence>
<name>A0A482TQ11_9EURY</name>
<gene>
    <name evidence="4" type="ORF">ELS19_04250</name>
</gene>
<protein>
    <submittedName>
        <fullName evidence="4">PGF-CTERM sorting domain-containing protein</fullName>
    </submittedName>
</protein>
<evidence type="ECO:0000256" key="2">
    <source>
        <dbReference type="SAM" id="MobiDB-lite"/>
    </source>
</evidence>
<dbReference type="Proteomes" id="UP000294028">
    <property type="component" value="Unassembled WGS sequence"/>
</dbReference>
<evidence type="ECO:0000256" key="3">
    <source>
        <dbReference type="SAM" id="Phobius"/>
    </source>
</evidence>
<dbReference type="AlphaFoldDB" id="A0A482TQ11"/>
<dbReference type="NCBIfam" id="TIGR04126">
    <property type="entry name" value="PGF_CTERM"/>
    <property type="match status" value="1"/>
</dbReference>
<dbReference type="GO" id="GO:0030115">
    <property type="term" value="C:S-layer"/>
    <property type="evidence" value="ECO:0007669"/>
    <property type="project" value="UniProtKB-SubCell"/>
</dbReference>
<proteinExistence type="predicted"/>
<organism evidence="4 5">
    <name type="scientific">Halogeometricum borinquense</name>
    <dbReference type="NCBI Taxonomy" id="60847"/>
    <lineage>
        <taxon>Archaea</taxon>
        <taxon>Methanobacteriati</taxon>
        <taxon>Methanobacteriota</taxon>
        <taxon>Stenosarchaea group</taxon>
        <taxon>Halobacteria</taxon>
        <taxon>Halobacteriales</taxon>
        <taxon>Haloferacaceae</taxon>
        <taxon>Halogeometricum</taxon>
    </lineage>
</organism>
<dbReference type="GO" id="GO:0005886">
    <property type="term" value="C:plasma membrane"/>
    <property type="evidence" value="ECO:0007669"/>
    <property type="project" value="UniProtKB-SubCell"/>
</dbReference>
<dbReference type="NCBIfam" id="NF045517">
    <property type="entry name" value="halo_surf_dom"/>
    <property type="match status" value="1"/>
</dbReference>
<keyword evidence="3" id="KW-1133">Transmembrane helix</keyword>
<dbReference type="InterPro" id="IPR013783">
    <property type="entry name" value="Ig-like_fold"/>
</dbReference>